<dbReference type="InterPro" id="IPR002048">
    <property type="entry name" value="EF_hand_dom"/>
</dbReference>
<comment type="subcellular location">
    <subcellularLocation>
        <location evidence="1">Cytoplasm</location>
    </subcellularLocation>
</comment>
<evidence type="ECO:0000256" key="1">
    <source>
        <dbReference type="ARBA" id="ARBA00004496"/>
    </source>
</evidence>
<dbReference type="PROSITE" id="PS00018">
    <property type="entry name" value="EF_HAND_1"/>
    <property type="match status" value="1"/>
</dbReference>
<feature type="domain" description="EF-hand" evidence="7">
    <location>
        <begin position="87"/>
        <end position="122"/>
    </location>
</feature>
<dbReference type="InterPro" id="IPR018247">
    <property type="entry name" value="EF_Hand_1_Ca_BS"/>
</dbReference>
<dbReference type="InterPro" id="IPR051426">
    <property type="entry name" value="Peflin/Sorcin_CaBP"/>
</dbReference>
<dbReference type="SUPFAM" id="SSF47473">
    <property type="entry name" value="EF-hand"/>
    <property type="match status" value="1"/>
</dbReference>
<dbReference type="Proteomes" id="UP000815325">
    <property type="component" value="Unassembled WGS sequence"/>
</dbReference>
<proteinExistence type="predicted"/>
<dbReference type="PANTHER" id="PTHR46212:SF3">
    <property type="entry name" value="GH27120P"/>
    <property type="match status" value="1"/>
</dbReference>
<dbReference type="Pfam" id="PF13499">
    <property type="entry name" value="EF-hand_7"/>
    <property type="match status" value="1"/>
</dbReference>
<name>A0ABQ7GI22_DUNSA</name>
<keyword evidence="5" id="KW-0106">Calcium</keyword>
<dbReference type="InterPro" id="IPR011992">
    <property type="entry name" value="EF-hand-dom_pair"/>
</dbReference>
<feature type="region of interest" description="Disordered" evidence="6">
    <location>
        <begin position="20"/>
        <end position="49"/>
    </location>
</feature>
<evidence type="ECO:0000259" key="7">
    <source>
        <dbReference type="PROSITE" id="PS50222"/>
    </source>
</evidence>
<comment type="caution">
    <text evidence="8">The sequence shown here is derived from an EMBL/GenBank/DDBJ whole genome shotgun (WGS) entry which is preliminary data.</text>
</comment>
<organism evidence="8 9">
    <name type="scientific">Dunaliella salina</name>
    <name type="common">Green alga</name>
    <name type="synonym">Protococcus salinus</name>
    <dbReference type="NCBI Taxonomy" id="3046"/>
    <lineage>
        <taxon>Eukaryota</taxon>
        <taxon>Viridiplantae</taxon>
        <taxon>Chlorophyta</taxon>
        <taxon>core chlorophytes</taxon>
        <taxon>Chlorophyceae</taxon>
        <taxon>CS clade</taxon>
        <taxon>Chlamydomonadales</taxon>
        <taxon>Dunaliellaceae</taxon>
        <taxon>Dunaliella</taxon>
    </lineage>
</organism>
<evidence type="ECO:0000256" key="4">
    <source>
        <dbReference type="ARBA" id="ARBA00022737"/>
    </source>
</evidence>
<evidence type="ECO:0000256" key="5">
    <source>
        <dbReference type="ARBA" id="ARBA00022837"/>
    </source>
</evidence>
<dbReference type="PROSITE" id="PS50222">
    <property type="entry name" value="EF_HAND_2"/>
    <property type="match status" value="2"/>
</dbReference>
<evidence type="ECO:0000256" key="3">
    <source>
        <dbReference type="ARBA" id="ARBA00022723"/>
    </source>
</evidence>
<keyword evidence="4" id="KW-0677">Repeat</keyword>
<evidence type="ECO:0000256" key="2">
    <source>
        <dbReference type="ARBA" id="ARBA00022490"/>
    </source>
</evidence>
<keyword evidence="2" id="KW-0963">Cytoplasm</keyword>
<dbReference type="EMBL" id="MU069770">
    <property type="protein sequence ID" value="KAF5834194.1"/>
    <property type="molecule type" value="Genomic_DNA"/>
</dbReference>
<feature type="domain" description="EF-hand" evidence="7">
    <location>
        <begin position="51"/>
        <end position="86"/>
    </location>
</feature>
<evidence type="ECO:0000313" key="8">
    <source>
        <dbReference type="EMBL" id="KAF5834194.1"/>
    </source>
</evidence>
<protein>
    <recommendedName>
        <fullName evidence="7">EF-hand domain-containing protein</fullName>
    </recommendedName>
</protein>
<dbReference type="SMART" id="SM00054">
    <property type="entry name" value="EFh"/>
    <property type="match status" value="2"/>
</dbReference>
<keyword evidence="3" id="KW-0479">Metal-binding</keyword>
<dbReference type="PANTHER" id="PTHR46212">
    <property type="entry name" value="PEFLIN"/>
    <property type="match status" value="1"/>
</dbReference>
<accession>A0ABQ7GI22</accession>
<keyword evidence="9" id="KW-1185">Reference proteome</keyword>
<dbReference type="Gene3D" id="1.10.238.10">
    <property type="entry name" value="EF-hand"/>
    <property type="match status" value="1"/>
</dbReference>
<evidence type="ECO:0000256" key="6">
    <source>
        <dbReference type="SAM" id="MobiDB-lite"/>
    </source>
</evidence>
<gene>
    <name evidence="8" type="ORF">DUNSADRAFT_9224</name>
</gene>
<reference evidence="8" key="1">
    <citation type="submission" date="2017-08" db="EMBL/GenBank/DDBJ databases">
        <authorList>
            <person name="Polle J.E."/>
            <person name="Barry K."/>
            <person name="Cushman J."/>
            <person name="Schmutz J."/>
            <person name="Tran D."/>
            <person name="Hathwaick L.T."/>
            <person name="Yim W.C."/>
            <person name="Jenkins J."/>
            <person name="Mckie-Krisberg Z.M."/>
            <person name="Prochnik S."/>
            <person name="Lindquist E."/>
            <person name="Dockter R.B."/>
            <person name="Adam C."/>
            <person name="Molina H."/>
            <person name="Bunkerborg J."/>
            <person name="Jin E."/>
            <person name="Buchheim M."/>
            <person name="Magnuson J."/>
        </authorList>
    </citation>
    <scope>NUCLEOTIDE SEQUENCE</scope>
    <source>
        <strain evidence="8">CCAP 19/18</strain>
    </source>
</reference>
<evidence type="ECO:0000313" key="9">
    <source>
        <dbReference type="Proteomes" id="UP000815325"/>
    </source>
</evidence>
<sequence>MSYGGYGGYGHPSAPPAPYGHPAQAAYGHPSPAYGQPAPSYAQPHGGKSTADMDAVRAWFMAIDLDRSGELNSGELQRALSMGQLNFSLTDVDSMIRAFDTNGRRKLNIEEFAKLHSFLTSFGEVLQALKHAGFTLDPPVVQAMMHRHDPDNDTHMKLDDFIRMCLFLQSCVRTFGAFDAQRTGRITLDFGQFVYAASHIS</sequence>